<evidence type="ECO:0000256" key="2">
    <source>
        <dbReference type="ARBA" id="ARBA00022500"/>
    </source>
</evidence>
<dbReference type="AlphaFoldDB" id="A0A846MU81"/>
<feature type="coiled-coil region" evidence="5">
    <location>
        <begin position="246"/>
        <end position="273"/>
    </location>
</feature>
<dbReference type="PROSITE" id="PS50111">
    <property type="entry name" value="CHEMOTAXIS_TRANSDUC_2"/>
    <property type="match status" value="1"/>
</dbReference>
<proteinExistence type="inferred from homology"/>
<feature type="domain" description="HAMP" evidence="8">
    <location>
        <begin position="212"/>
        <end position="265"/>
    </location>
</feature>
<evidence type="ECO:0000313" key="9">
    <source>
        <dbReference type="EMBL" id="NIK86994.1"/>
    </source>
</evidence>
<dbReference type="SMART" id="SM00304">
    <property type="entry name" value="HAMP"/>
    <property type="match status" value="2"/>
</dbReference>
<dbReference type="Gene3D" id="1.10.287.950">
    <property type="entry name" value="Methyl-accepting chemotaxis protein"/>
    <property type="match status" value="1"/>
</dbReference>
<feature type="domain" description="HAMP" evidence="8">
    <location>
        <begin position="281"/>
        <end position="321"/>
    </location>
</feature>
<evidence type="ECO:0000259" key="8">
    <source>
        <dbReference type="PROSITE" id="PS50885"/>
    </source>
</evidence>
<dbReference type="RefSeq" id="WP_167080185.1">
    <property type="nucleotide sequence ID" value="NZ_BAAADC010000001.1"/>
</dbReference>
<evidence type="ECO:0000256" key="1">
    <source>
        <dbReference type="ARBA" id="ARBA00004370"/>
    </source>
</evidence>
<organism evidence="9 10">
    <name type="scientific">Rhizomicrobium palustre</name>
    <dbReference type="NCBI Taxonomy" id="189966"/>
    <lineage>
        <taxon>Bacteria</taxon>
        <taxon>Pseudomonadati</taxon>
        <taxon>Pseudomonadota</taxon>
        <taxon>Alphaproteobacteria</taxon>
        <taxon>Micropepsales</taxon>
        <taxon>Micropepsaceae</taxon>
        <taxon>Rhizomicrobium</taxon>
    </lineage>
</organism>
<sequence>MRLSDYSVNTKVIVAFGCILAAMIGFGVFSHFCTAAVNDAAQELGFKNVPKTQQLAGLRYNSTRFRAIQGAMLLASTPEQRSAALTRLKDVRATVNGLTKGATAAAENDAERAIAGRIAQAWGVYNPSLEKLQEIESTQGAKAAAAYYDGPLQAEFDTLRNEVTAGLDFYKTQAGVIAKKSHDAYGFADIGNYVAMAFASLLALIAGWVLSRSVSQPLTTLSGVMQELTRGRMNTEIPYAGGKDEVGALADAMAEFRNQLNAAERAKEEQTQLIVASVGMGLEHLAKGDLTHRIDVALSGPFAKLKSDFNTAVGRLEETLQRISAHSREISSGAGEISSATDALSLRTERQAASLEETAAAMEEITTTVKRTAASSRDVDKSIAAASADAAEGGRVVDSAIKAMDSISQSSKKITDIIGVIDEIAFQTNLLALNAGVEAARAGEAGKGFAVVASEVRGLAQRSGEAAKEIKTLIQASSAFVADGVELVGESGQALRRIVGQVQSIATLAQGMAKAAEEQAGGVGEVNSAVAQMDQMTQQNAAMYEEASAAAKNLAHETLQLDQEIAFFHVSGMARHAASMKLRKAG</sequence>
<evidence type="ECO:0000256" key="4">
    <source>
        <dbReference type="PROSITE-ProRule" id="PRU00284"/>
    </source>
</evidence>
<comment type="caution">
    <text evidence="9">The sequence shown here is derived from an EMBL/GenBank/DDBJ whole genome shotgun (WGS) entry which is preliminary data.</text>
</comment>
<gene>
    <name evidence="9" type="ORF">FHS83_000312</name>
</gene>
<comment type="subcellular location">
    <subcellularLocation>
        <location evidence="1">Membrane</location>
    </subcellularLocation>
</comment>
<dbReference type="FunFam" id="1.10.287.950:FF:000001">
    <property type="entry name" value="Methyl-accepting chemotaxis sensory transducer"/>
    <property type="match status" value="1"/>
</dbReference>
<protein>
    <submittedName>
        <fullName evidence="9">Methyl-accepting chemotaxis protein</fullName>
    </submittedName>
</protein>
<dbReference type="Pfam" id="PF00015">
    <property type="entry name" value="MCPsignal"/>
    <property type="match status" value="1"/>
</dbReference>
<keyword evidence="10" id="KW-1185">Reference proteome</keyword>
<evidence type="ECO:0000259" key="7">
    <source>
        <dbReference type="PROSITE" id="PS50111"/>
    </source>
</evidence>
<dbReference type="CDD" id="cd06225">
    <property type="entry name" value="HAMP"/>
    <property type="match status" value="1"/>
</dbReference>
<evidence type="ECO:0000313" key="10">
    <source>
        <dbReference type="Proteomes" id="UP000570514"/>
    </source>
</evidence>
<dbReference type="GO" id="GO:0005886">
    <property type="term" value="C:plasma membrane"/>
    <property type="evidence" value="ECO:0007669"/>
    <property type="project" value="TreeGrafter"/>
</dbReference>
<dbReference type="Gene3D" id="6.10.340.10">
    <property type="match status" value="1"/>
</dbReference>
<keyword evidence="4" id="KW-0807">Transducer</keyword>
<dbReference type="SMART" id="SM00283">
    <property type="entry name" value="MA"/>
    <property type="match status" value="1"/>
</dbReference>
<keyword evidence="6" id="KW-0472">Membrane</keyword>
<dbReference type="PANTHER" id="PTHR43531:SF11">
    <property type="entry name" value="METHYL-ACCEPTING CHEMOTAXIS PROTEIN 3"/>
    <property type="match status" value="1"/>
</dbReference>
<dbReference type="InterPro" id="IPR004089">
    <property type="entry name" value="MCPsignal_dom"/>
</dbReference>
<dbReference type="PANTHER" id="PTHR43531">
    <property type="entry name" value="PROTEIN ICFG"/>
    <property type="match status" value="1"/>
</dbReference>
<accession>A0A846MU81</accession>
<dbReference type="GO" id="GO:0007165">
    <property type="term" value="P:signal transduction"/>
    <property type="evidence" value="ECO:0007669"/>
    <property type="project" value="UniProtKB-KW"/>
</dbReference>
<name>A0A846MU81_9PROT</name>
<dbReference type="GO" id="GO:0006935">
    <property type="term" value="P:chemotaxis"/>
    <property type="evidence" value="ECO:0007669"/>
    <property type="project" value="UniProtKB-KW"/>
</dbReference>
<comment type="similarity">
    <text evidence="3">Belongs to the methyl-accepting chemotaxis (MCP) protein family.</text>
</comment>
<dbReference type="GO" id="GO:0004888">
    <property type="term" value="F:transmembrane signaling receptor activity"/>
    <property type="evidence" value="ECO:0007669"/>
    <property type="project" value="InterPro"/>
</dbReference>
<dbReference type="Pfam" id="PF12729">
    <property type="entry name" value="4HB_MCP_1"/>
    <property type="match status" value="1"/>
</dbReference>
<feature type="domain" description="Methyl-accepting transducer" evidence="7">
    <location>
        <begin position="326"/>
        <end position="555"/>
    </location>
</feature>
<dbReference type="InterPro" id="IPR051310">
    <property type="entry name" value="MCP_chemotaxis"/>
</dbReference>
<dbReference type="InterPro" id="IPR003660">
    <property type="entry name" value="HAMP_dom"/>
</dbReference>
<keyword evidence="2" id="KW-0145">Chemotaxis</keyword>
<evidence type="ECO:0000256" key="5">
    <source>
        <dbReference type="SAM" id="Coils"/>
    </source>
</evidence>
<reference evidence="9 10" key="1">
    <citation type="submission" date="2020-03" db="EMBL/GenBank/DDBJ databases">
        <title>Genomic Encyclopedia of Type Strains, Phase IV (KMG-IV): sequencing the most valuable type-strain genomes for metagenomic binning, comparative biology and taxonomic classification.</title>
        <authorList>
            <person name="Goeker M."/>
        </authorList>
    </citation>
    <scope>NUCLEOTIDE SEQUENCE [LARGE SCALE GENOMIC DNA]</scope>
    <source>
        <strain evidence="9 10">DSM 19867</strain>
    </source>
</reference>
<dbReference type="SUPFAM" id="SSF58104">
    <property type="entry name" value="Methyl-accepting chemotaxis protein (MCP) signaling domain"/>
    <property type="match status" value="1"/>
</dbReference>
<keyword evidence="6" id="KW-1133">Transmembrane helix</keyword>
<evidence type="ECO:0000256" key="3">
    <source>
        <dbReference type="ARBA" id="ARBA00029447"/>
    </source>
</evidence>
<evidence type="ECO:0000256" key="6">
    <source>
        <dbReference type="SAM" id="Phobius"/>
    </source>
</evidence>
<keyword evidence="5" id="KW-0175">Coiled coil</keyword>
<dbReference type="SUPFAM" id="SSF158472">
    <property type="entry name" value="HAMP domain-like"/>
    <property type="match status" value="1"/>
</dbReference>
<keyword evidence="6" id="KW-0812">Transmembrane</keyword>
<dbReference type="InterPro" id="IPR024478">
    <property type="entry name" value="HlyB_4HB_MCP"/>
</dbReference>
<dbReference type="PRINTS" id="PR00260">
    <property type="entry name" value="CHEMTRNSDUCR"/>
</dbReference>
<dbReference type="InterPro" id="IPR004090">
    <property type="entry name" value="Chemotax_Me-accpt_rcpt"/>
</dbReference>
<dbReference type="Pfam" id="PF00672">
    <property type="entry name" value="HAMP"/>
    <property type="match status" value="1"/>
</dbReference>
<dbReference type="Proteomes" id="UP000570514">
    <property type="component" value="Unassembled WGS sequence"/>
</dbReference>
<dbReference type="CDD" id="cd11386">
    <property type="entry name" value="MCP_signal"/>
    <property type="match status" value="1"/>
</dbReference>
<dbReference type="PROSITE" id="PS50885">
    <property type="entry name" value="HAMP"/>
    <property type="match status" value="2"/>
</dbReference>
<feature type="transmembrane region" description="Helical" evidence="6">
    <location>
        <begin position="12"/>
        <end position="37"/>
    </location>
</feature>
<dbReference type="EMBL" id="JAASRM010000001">
    <property type="protein sequence ID" value="NIK86994.1"/>
    <property type="molecule type" value="Genomic_DNA"/>
</dbReference>